<dbReference type="AlphaFoldDB" id="A0A9J5XSU5"/>
<gene>
    <name evidence="2" type="ORF">H5410_041771</name>
</gene>
<feature type="compositionally biased region" description="Basic and acidic residues" evidence="1">
    <location>
        <begin position="130"/>
        <end position="139"/>
    </location>
</feature>
<feature type="region of interest" description="Disordered" evidence="1">
    <location>
        <begin position="129"/>
        <end position="203"/>
    </location>
</feature>
<reference evidence="2 3" key="1">
    <citation type="submission" date="2020-09" db="EMBL/GenBank/DDBJ databases">
        <title>De no assembly of potato wild relative species, Solanum commersonii.</title>
        <authorList>
            <person name="Cho K."/>
        </authorList>
    </citation>
    <scope>NUCLEOTIDE SEQUENCE [LARGE SCALE GENOMIC DNA]</scope>
    <source>
        <strain evidence="2">LZ3.2</strain>
        <tissue evidence="2">Leaf</tissue>
    </source>
</reference>
<name>A0A9J5XSU5_SOLCO</name>
<evidence type="ECO:0000313" key="2">
    <source>
        <dbReference type="EMBL" id="KAG5591257.1"/>
    </source>
</evidence>
<dbReference type="EMBL" id="JACXVP010000008">
    <property type="protein sequence ID" value="KAG5591257.1"/>
    <property type="molecule type" value="Genomic_DNA"/>
</dbReference>
<feature type="compositionally biased region" description="Polar residues" evidence="1">
    <location>
        <begin position="164"/>
        <end position="183"/>
    </location>
</feature>
<organism evidence="2 3">
    <name type="scientific">Solanum commersonii</name>
    <name type="common">Commerson's wild potato</name>
    <name type="synonym">Commerson's nightshade</name>
    <dbReference type="NCBI Taxonomy" id="4109"/>
    <lineage>
        <taxon>Eukaryota</taxon>
        <taxon>Viridiplantae</taxon>
        <taxon>Streptophyta</taxon>
        <taxon>Embryophyta</taxon>
        <taxon>Tracheophyta</taxon>
        <taxon>Spermatophyta</taxon>
        <taxon>Magnoliopsida</taxon>
        <taxon>eudicotyledons</taxon>
        <taxon>Gunneridae</taxon>
        <taxon>Pentapetalae</taxon>
        <taxon>asterids</taxon>
        <taxon>lamiids</taxon>
        <taxon>Solanales</taxon>
        <taxon>Solanaceae</taxon>
        <taxon>Solanoideae</taxon>
        <taxon>Solaneae</taxon>
        <taxon>Solanum</taxon>
    </lineage>
</organism>
<comment type="caution">
    <text evidence="2">The sequence shown here is derived from an EMBL/GenBank/DDBJ whole genome shotgun (WGS) entry which is preliminary data.</text>
</comment>
<evidence type="ECO:0000256" key="1">
    <source>
        <dbReference type="SAM" id="MobiDB-lite"/>
    </source>
</evidence>
<dbReference type="Proteomes" id="UP000824120">
    <property type="component" value="Chromosome 8"/>
</dbReference>
<evidence type="ECO:0000313" key="3">
    <source>
        <dbReference type="Proteomes" id="UP000824120"/>
    </source>
</evidence>
<accession>A0A9J5XSU5</accession>
<feature type="compositionally biased region" description="Polar residues" evidence="1">
    <location>
        <begin position="140"/>
        <end position="155"/>
    </location>
</feature>
<keyword evidence="3" id="KW-1185">Reference proteome</keyword>
<protein>
    <submittedName>
        <fullName evidence="2">Uncharacterized protein</fullName>
    </submittedName>
</protein>
<sequence length="203" mass="23062">MIKNTRSHEQVPHKTLVRDHLTQVTACDYRHSSKHRLSNEQNQLEACHLSKDKYPQLRQFLNKALESVHSANVVVIDSDYKPLRNMIMRWWTTKANNDAPMIYKLLFLGEDLIMSALGNQAELELVDDTPNSRKIESQSHKINANSKSTSGQRTRTTGEKSKDTLTTLVPTHIDQTIPNSQKNANKDIVPEPAPYTTIQSFAA</sequence>
<proteinExistence type="predicted"/>